<dbReference type="Proteomes" id="UP001165780">
    <property type="component" value="Unplaced"/>
</dbReference>
<evidence type="ECO:0000256" key="1">
    <source>
        <dbReference type="SAM" id="MobiDB-lite"/>
    </source>
</evidence>
<gene>
    <name evidence="3" type="primary">LOC109273963</name>
</gene>
<evidence type="ECO:0000313" key="3">
    <source>
        <dbReference type="RefSeq" id="XP_019316687.1"/>
    </source>
</evidence>
<sequence>MRVSLNSPLCIGHWRGQSQNGNRAPTHPPARDTEERHVRAHLSTPRPPRGGRNRHNSPEDRGALPGPQGRLHFRAVATRLASNRQSHRRSVPSARAERRLAGPPREECVLIADTAQKQALDPPRALTSAQKGRATTRVRPEQCAYSLGTQRNSTLCKNARVTLKQGLQGAWPLLSEVGRAGDKKPDGLWASSACSPDRGGGGGDTGPTWTLAHRDPEEGRTVCVREA</sequence>
<dbReference type="KEGG" id="ppad:109273963"/>
<feature type="compositionally biased region" description="Basic and acidic residues" evidence="1">
    <location>
        <begin position="212"/>
        <end position="227"/>
    </location>
</feature>
<dbReference type="AlphaFoldDB" id="A0A9V1G7D7"/>
<dbReference type="RefSeq" id="XP_019316687.1">
    <property type="nucleotide sequence ID" value="XM_019461142.2"/>
</dbReference>
<organism evidence="2 3">
    <name type="scientific">Panthera pardus</name>
    <name type="common">Leopard</name>
    <name type="synonym">Felis pardus</name>
    <dbReference type="NCBI Taxonomy" id="9691"/>
    <lineage>
        <taxon>Eukaryota</taxon>
        <taxon>Metazoa</taxon>
        <taxon>Chordata</taxon>
        <taxon>Craniata</taxon>
        <taxon>Vertebrata</taxon>
        <taxon>Euteleostomi</taxon>
        <taxon>Mammalia</taxon>
        <taxon>Eutheria</taxon>
        <taxon>Laurasiatheria</taxon>
        <taxon>Carnivora</taxon>
        <taxon>Feliformia</taxon>
        <taxon>Felidae</taxon>
        <taxon>Pantherinae</taxon>
        <taxon>Panthera</taxon>
    </lineage>
</organism>
<feature type="region of interest" description="Disordered" evidence="1">
    <location>
        <begin position="187"/>
        <end position="227"/>
    </location>
</feature>
<keyword evidence="2" id="KW-1185">Reference proteome</keyword>
<accession>A0A9V1G7D7</accession>
<reference evidence="3" key="1">
    <citation type="submission" date="2025-08" db="UniProtKB">
        <authorList>
            <consortium name="RefSeq"/>
        </authorList>
    </citation>
    <scope>IDENTIFICATION</scope>
    <source>
        <tissue evidence="3">Whole blood</tissue>
    </source>
</reference>
<protein>
    <submittedName>
        <fullName evidence="3">Uncharacterized protein LOC109273963</fullName>
    </submittedName>
</protein>
<dbReference type="GeneID" id="109273963"/>
<evidence type="ECO:0000313" key="2">
    <source>
        <dbReference type="Proteomes" id="UP001165780"/>
    </source>
</evidence>
<proteinExistence type="predicted"/>
<name>A0A9V1G7D7_PANPR</name>
<feature type="region of interest" description="Disordered" evidence="1">
    <location>
        <begin position="1"/>
        <end position="102"/>
    </location>
</feature>